<dbReference type="PANTHER" id="PTHR43404">
    <property type="entry name" value="LIPOPOLYSACCHARIDE CHOLINEPHOSPHOTRANSFERASE LICD"/>
    <property type="match status" value="1"/>
</dbReference>
<dbReference type="Pfam" id="PF04991">
    <property type="entry name" value="LicD"/>
    <property type="match status" value="1"/>
</dbReference>
<protein>
    <recommendedName>
        <fullName evidence="1">LicD/FKTN/FKRP nucleotidyltransferase domain-containing protein</fullName>
    </recommendedName>
</protein>
<dbReference type="Proteomes" id="UP000271974">
    <property type="component" value="Unassembled WGS sequence"/>
</dbReference>
<dbReference type="STRING" id="188477.A0A3S1HHJ2"/>
<dbReference type="OrthoDB" id="419198at2759"/>
<proteinExistence type="predicted"/>
<dbReference type="PANTHER" id="PTHR43404:SF2">
    <property type="entry name" value="LIPOPOLYSACCHARIDE CHOLINEPHOSPHOTRANSFERASE LICD"/>
    <property type="match status" value="1"/>
</dbReference>
<sequence>FLPPISGREQRELRLTFKVMTLALDLFNVTYFLCEGSMLGAFRHHGFIPWDDDIDVCLNGSDWLRVKQVTTLPASSTSSSSSSSSSPSSPSPAVRVPYIDMFFFTEDADYIWAMSPFKKHRILYKKAAIFPLLRRPFENNMAPVPRDYLRMCSGKQYDASVCVSRDFDH</sequence>
<reference evidence="2 3" key="1">
    <citation type="submission" date="2019-01" db="EMBL/GenBank/DDBJ databases">
        <title>A draft genome assembly of the solar-powered sea slug Elysia chlorotica.</title>
        <authorList>
            <person name="Cai H."/>
            <person name="Li Q."/>
            <person name="Fang X."/>
            <person name="Li J."/>
            <person name="Curtis N.E."/>
            <person name="Altenburger A."/>
            <person name="Shibata T."/>
            <person name="Feng M."/>
            <person name="Maeda T."/>
            <person name="Schwartz J.A."/>
            <person name="Shigenobu S."/>
            <person name="Lundholm N."/>
            <person name="Nishiyama T."/>
            <person name="Yang H."/>
            <person name="Hasebe M."/>
            <person name="Li S."/>
            <person name="Pierce S.K."/>
            <person name="Wang J."/>
        </authorList>
    </citation>
    <scope>NUCLEOTIDE SEQUENCE [LARGE SCALE GENOMIC DNA]</scope>
    <source>
        <strain evidence="2">EC2010</strain>
        <tissue evidence="2">Whole organism of an adult</tissue>
    </source>
</reference>
<evidence type="ECO:0000313" key="3">
    <source>
        <dbReference type="Proteomes" id="UP000271974"/>
    </source>
</evidence>
<evidence type="ECO:0000259" key="1">
    <source>
        <dbReference type="Pfam" id="PF04991"/>
    </source>
</evidence>
<organism evidence="2 3">
    <name type="scientific">Elysia chlorotica</name>
    <name type="common">Eastern emerald elysia</name>
    <name type="synonym">Sea slug</name>
    <dbReference type="NCBI Taxonomy" id="188477"/>
    <lineage>
        <taxon>Eukaryota</taxon>
        <taxon>Metazoa</taxon>
        <taxon>Spiralia</taxon>
        <taxon>Lophotrochozoa</taxon>
        <taxon>Mollusca</taxon>
        <taxon>Gastropoda</taxon>
        <taxon>Heterobranchia</taxon>
        <taxon>Euthyneura</taxon>
        <taxon>Panpulmonata</taxon>
        <taxon>Sacoglossa</taxon>
        <taxon>Placobranchoidea</taxon>
        <taxon>Plakobranchidae</taxon>
        <taxon>Elysia</taxon>
    </lineage>
</organism>
<feature type="non-terminal residue" evidence="2">
    <location>
        <position position="1"/>
    </location>
</feature>
<evidence type="ECO:0000313" key="2">
    <source>
        <dbReference type="EMBL" id="RUS79472.1"/>
    </source>
</evidence>
<accession>A0A3S1HHJ2</accession>
<dbReference type="InterPro" id="IPR007074">
    <property type="entry name" value="LicD/FKTN/FKRP_NTP_transf"/>
</dbReference>
<dbReference type="AlphaFoldDB" id="A0A3S1HHJ2"/>
<feature type="domain" description="LicD/FKTN/FKRP nucleotidyltransferase" evidence="1">
    <location>
        <begin position="28"/>
        <end position="69"/>
    </location>
</feature>
<name>A0A3S1HHJ2_ELYCH</name>
<dbReference type="GO" id="GO:0009100">
    <property type="term" value="P:glycoprotein metabolic process"/>
    <property type="evidence" value="ECO:0007669"/>
    <property type="project" value="UniProtKB-ARBA"/>
</dbReference>
<keyword evidence="3" id="KW-1185">Reference proteome</keyword>
<dbReference type="EMBL" id="RQTK01000449">
    <property type="protein sequence ID" value="RUS79472.1"/>
    <property type="molecule type" value="Genomic_DNA"/>
</dbReference>
<comment type="caution">
    <text evidence="2">The sequence shown here is derived from an EMBL/GenBank/DDBJ whole genome shotgun (WGS) entry which is preliminary data.</text>
</comment>
<feature type="non-terminal residue" evidence="2">
    <location>
        <position position="169"/>
    </location>
</feature>
<dbReference type="InterPro" id="IPR052942">
    <property type="entry name" value="LPS_cholinephosphotransferase"/>
</dbReference>
<gene>
    <name evidence="2" type="ORF">EGW08_012776</name>
</gene>